<evidence type="ECO:0000256" key="8">
    <source>
        <dbReference type="ARBA" id="ARBA00034078"/>
    </source>
</evidence>
<sequence length="311" mass="33554">MTRAVTAPRPSALQTRASLAEYRPTWSQAIARVTRHEDYGAGHRWLDLEVSSGMTVPVAGQFVQLLLVAPSPVLLPRPMSIADAKLTRGRLTLSFLYAPVGTGTQSLAALGPGDAIELLGPLGRGYPLEESGTPVLIAGGRGVAPLLFAADALAAQSRPCVFLFGARTRELLVGLDDAKRRLSKSGSELHLATDDGSRGTRGNVLLLLERLRRTHPGPLVIHSCGPHRMLEAVARWALTHGRRAHLAMESVMACGTGVCRGCPMPRSEESRRRFDRERGTSPSLYGNQEYAMCCTEGPVFAAADLDWDRVE</sequence>
<dbReference type="GO" id="GO:0046872">
    <property type="term" value="F:metal ion binding"/>
    <property type="evidence" value="ECO:0007669"/>
    <property type="project" value="UniProtKB-KW"/>
</dbReference>
<dbReference type="PROSITE" id="PS51384">
    <property type="entry name" value="FAD_FR"/>
    <property type="match status" value="1"/>
</dbReference>
<feature type="binding site" evidence="10">
    <location>
        <position position="294"/>
    </location>
    <ligand>
        <name>[2Fe-2S] cluster</name>
        <dbReference type="ChEBI" id="CHEBI:190135"/>
    </ligand>
</feature>
<dbReference type="EMBL" id="JABFRW010000055">
    <property type="protein sequence ID" value="NOT33538.1"/>
    <property type="molecule type" value="Genomic_DNA"/>
</dbReference>
<dbReference type="PANTHER" id="PTHR43513">
    <property type="entry name" value="DIHYDROOROTATE DEHYDROGENASE B (NAD(+)), ELECTRON TRANSFER SUBUNIT"/>
    <property type="match status" value="1"/>
</dbReference>
<keyword evidence="3 10" id="KW-0001">2Fe-2S</keyword>
<evidence type="ECO:0000256" key="6">
    <source>
        <dbReference type="ARBA" id="ARBA00023004"/>
    </source>
</evidence>
<feature type="binding site" evidence="10">
    <location>
        <position position="262"/>
    </location>
    <ligand>
        <name>[2Fe-2S] cluster</name>
        <dbReference type="ChEBI" id="CHEBI:190135"/>
    </ligand>
</feature>
<organism evidence="12 13">
    <name type="scientific">Eiseniibacteriota bacterium</name>
    <dbReference type="NCBI Taxonomy" id="2212470"/>
    <lineage>
        <taxon>Bacteria</taxon>
        <taxon>Candidatus Eiseniibacteriota</taxon>
    </lineage>
</organism>
<protein>
    <recommendedName>
        <fullName evidence="11">FAD-binding FR-type domain-containing protein</fullName>
    </recommendedName>
</protein>
<dbReference type="InterPro" id="IPR017938">
    <property type="entry name" value="Riboflavin_synthase-like_b-brl"/>
</dbReference>
<dbReference type="GO" id="GO:0050660">
    <property type="term" value="F:flavin adenine dinucleotide binding"/>
    <property type="evidence" value="ECO:0007669"/>
    <property type="project" value="InterPro"/>
</dbReference>
<evidence type="ECO:0000259" key="11">
    <source>
        <dbReference type="PROSITE" id="PS51384"/>
    </source>
</evidence>
<keyword evidence="2" id="KW-0813">Transport</keyword>
<feature type="binding site" evidence="10">
    <location>
        <position position="259"/>
    </location>
    <ligand>
        <name>[2Fe-2S] cluster</name>
        <dbReference type="ChEBI" id="CHEBI:190135"/>
    </ligand>
</feature>
<dbReference type="InterPro" id="IPR037117">
    <property type="entry name" value="Dihydroorotate_DH_ele_sf"/>
</dbReference>
<dbReference type="Gene3D" id="3.40.50.80">
    <property type="entry name" value="Nucleotide-binding domain of ferredoxin-NADP reductase (FNR) module"/>
    <property type="match status" value="1"/>
</dbReference>
<dbReference type="InterPro" id="IPR050353">
    <property type="entry name" value="PyrK_electron_transfer"/>
</dbReference>
<keyword evidence="6 10" id="KW-0408">Iron</keyword>
<keyword evidence="4 10" id="KW-0479">Metal-binding</keyword>
<dbReference type="Proteomes" id="UP000580839">
    <property type="component" value="Unassembled WGS sequence"/>
</dbReference>
<keyword evidence="5" id="KW-0249">Electron transport</keyword>
<dbReference type="PANTHER" id="PTHR43513:SF3">
    <property type="entry name" value="DIHYDROOROTATE DEHYDROGENASE B (NAD(+)), ELECTRON TRANSFER SUBUNIT-RELATED"/>
    <property type="match status" value="1"/>
</dbReference>
<feature type="binding site" evidence="9">
    <location>
        <begin position="103"/>
        <end position="104"/>
    </location>
    <ligand>
        <name>FAD</name>
        <dbReference type="ChEBI" id="CHEBI:57692"/>
    </ligand>
</feature>
<name>A0A849SCV0_UNCEI</name>
<comment type="caution">
    <text evidence="12">The sequence shown here is derived from an EMBL/GenBank/DDBJ whole genome shotgun (WGS) entry which is preliminary data.</text>
</comment>
<dbReference type="SUPFAM" id="SSF52343">
    <property type="entry name" value="Ferredoxin reductase-like, C-terminal NADP-linked domain"/>
    <property type="match status" value="1"/>
</dbReference>
<comment type="similarity">
    <text evidence="1">Belongs to the PyrK family.</text>
</comment>
<dbReference type="AlphaFoldDB" id="A0A849SCV0"/>
<keyword evidence="7 10" id="KW-0411">Iron-sulfur</keyword>
<proteinExistence type="inferred from homology"/>
<comment type="cofactor">
    <cofactor evidence="10">
        <name>[2Fe-2S] cluster</name>
        <dbReference type="ChEBI" id="CHEBI:190135"/>
    </cofactor>
    <text evidence="10">Binds 1 [2Fe-2S] cluster per subunit.</text>
</comment>
<evidence type="ECO:0000256" key="10">
    <source>
        <dbReference type="PIRSR" id="PIRSR006816-2"/>
    </source>
</evidence>
<dbReference type="InterPro" id="IPR001433">
    <property type="entry name" value="OxRdtase_FAD/NAD-bd"/>
</dbReference>
<dbReference type="GO" id="GO:0016491">
    <property type="term" value="F:oxidoreductase activity"/>
    <property type="evidence" value="ECO:0007669"/>
    <property type="project" value="InterPro"/>
</dbReference>
<evidence type="ECO:0000313" key="13">
    <source>
        <dbReference type="Proteomes" id="UP000580839"/>
    </source>
</evidence>
<evidence type="ECO:0000256" key="9">
    <source>
        <dbReference type="PIRSR" id="PIRSR006816-1"/>
    </source>
</evidence>
<dbReference type="InterPro" id="IPR012165">
    <property type="entry name" value="Cyt_c3_hydrogenase_gsu"/>
</dbReference>
<feature type="domain" description="FAD-binding FR-type" evidence="11">
    <location>
        <begin position="26"/>
        <end position="128"/>
    </location>
</feature>
<evidence type="ECO:0000256" key="5">
    <source>
        <dbReference type="ARBA" id="ARBA00022982"/>
    </source>
</evidence>
<feature type="binding site" evidence="9">
    <location>
        <begin position="77"/>
        <end position="80"/>
    </location>
    <ligand>
        <name>FAD</name>
        <dbReference type="ChEBI" id="CHEBI:57692"/>
    </ligand>
</feature>
<dbReference type="Gene3D" id="2.10.240.10">
    <property type="entry name" value="Dihydroorotate dehydrogenase, electron transfer subunit"/>
    <property type="match status" value="1"/>
</dbReference>
<dbReference type="PIRSF" id="PIRSF006816">
    <property type="entry name" value="Cyc3_hyd_g"/>
    <property type="match status" value="1"/>
</dbReference>
<evidence type="ECO:0000256" key="2">
    <source>
        <dbReference type="ARBA" id="ARBA00022448"/>
    </source>
</evidence>
<dbReference type="GO" id="GO:0006221">
    <property type="term" value="P:pyrimidine nucleotide biosynthetic process"/>
    <property type="evidence" value="ECO:0007669"/>
    <property type="project" value="InterPro"/>
</dbReference>
<dbReference type="InterPro" id="IPR017927">
    <property type="entry name" value="FAD-bd_FR_type"/>
</dbReference>
<keyword evidence="9" id="KW-0285">Flavoprotein</keyword>
<dbReference type="Pfam" id="PF00175">
    <property type="entry name" value="NAD_binding_1"/>
    <property type="match status" value="1"/>
</dbReference>
<comment type="cofactor">
    <cofactor evidence="9">
        <name>FAD</name>
        <dbReference type="ChEBI" id="CHEBI:57692"/>
    </cofactor>
    <text evidence="9">Binds 1 FAD per subunit.</text>
</comment>
<comment type="cofactor">
    <cofactor evidence="8">
        <name>[2Fe-2S] cluster</name>
        <dbReference type="ChEBI" id="CHEBI:190135"/>
    </cofactor>
</comment>
<evidence type="ECO:0000256" key="7">
    <source>
        <dbReference type="ARBA" id="ARBA00023014"/>
    </source>
</evidence>
<accession>A0A849SCV0</accession>
<keyword evidence="9" id="KW-0274">FAD</keyword>
<dbReference type="SUPFAM" id="SSF63380">
    <property type="entry name" value="Riboflavin synthase domain-like"/>
    <property type="match status" value="1"/>
</dbReference>
<feature type="binding site" evidence="10">
    <location>
        <position position="254"/>
    </location>
    <ligand>
        <name>[2Fe-2S] cluster</name>
        <dbReference type="ChEBI" id="CHEBI:190135"/>
    </ligand>
</feature>
<evidence type="ECO:0000256" key="4">
    <source>
        <dbReference type="ARBA" id="ARBA00022723"/>
    </source>
</evidence>
<dbReference type="InterPro" id="IPR039261">
    <property type="entry name" value="FNR_nucleotide-bd"/>
</dbReference>
<dbReference type="Gene3D" id="2.40.30.10">
    <property type="entry name" value="Translation factors"/>
    <property type="match status" value="1"/>
</dbReference>
<dbReference type="GO" id="GO:0051537">
    <property type="term" value="F:2 iron, 2 sulfur cluster binding"/>
    <property type="evidence" value="ECO:0007669"/>
    <property type="project" value="UniProtKB-KW"/>
</dbReference>
<reference evidence="12 13" key="1">
    <citation type="submission" date="2020-04" db="EMBL/GenBank/DDBJ databases">
        <title>Metagenomic profiling of ammonia- and methane-oxidizing microorganisms in a Dutch drinking water treatment plant.</title>
        <authorList>
            <person name="Poghosyan L."/>
            <person name="Leucker S."/>
        </authorList>
    </citation>
    <scope>NUCLEOTIDE SEQUENCE [LARGE SCALE GENOMIC DNA]</scope>
    <source>
        <strain evidence="12">S-RSF-IL-03</strain>
    </source>
</reference>
<evidence type="ECO:0000256" key="3">
    <source>
        <dbReference type="ARBA" id="ARBA00022714"/>
    </source>
</evidence>
<evidence type="ECO:0000256" key="1">
    <source>
        <dbReference type="ARBA" id="ARBA00006422"/>
    </source>
</evidence>
<gene>
    <name evidence="12" type="ORF">HOP12_05125</name>
</gene>
<evidence type="ECO:0000313" key="12">
    <source>
        <dbReference type="EMBL" id="NOT33538.1"/>
    </source>
</evidence>